<keyword evidence="5" id="KW-0297">G-protein coupled receptor</keyword>
<feature type="domain" description="G-protein coupled receptors family 1 profile" evidence="10">
    <location>
        <begin position="65"/>
        <end position="384"/>
    </location>
</feature>
<keyword evidence="4 9" id="KW-1133">Transmembrane helix</keyword>
<evidence type="ECO:0000256" key="3">
    <source>
        <dbReference type="ARBA" id="ARBA00022692"/>
    </source>
</evidence>
<evidence type="ECO:0000256" key="6">
    <source>
        <dbReference type="ARBA" id="ARBA00023136"/>
    </source>
</evidence>
<keyword evidence="8" id="KW-0807">Transducer</keyword>
<keyword evidence="6 9" id="KW-0472">Membrane</keyword>
<gene>
    <name evidence="12" type="primary">LOC106471893</name>
</gene>
<evidence type="ECO:0000256" key="5">
    <source>
        <dbReference type="ARBA" id="ARBA00023040"/>
    </source>
</evidence>
<evidence type="ECO:0000256" key="4">
    <source>
        <dbReference type="ARBA" id="ARBA00022989"/>
    </source>
</evidence>
<dbReference type="InterPro" id="IPR017452">
    <property type="entry name" value="GPCR_Rhodpsn_7TM"/>
</dbReference>
<feature type="transmembrane region" description="Helical" evidence="9">
    <location>
        <begin position="95"/>
        <end position="114"/>
    </location>
</feature>
<accession>A0ABM1TK05</accession>
<dbReference type="PRINTS" id="PR00237">
    <property type="entry name" value="GPCRRHODOPSN"/>
</dbReference>
<organism evidence="11 12">
    <name type="scientific">Limulus polyphemus</name>
    <name type="common">Atlantic horseshoe crab</name>
    <dbReference type="NCBI Taxonomy" id="6850"/>
    <lineage>
        <taxon>Eukaryota</taxon>
        <taxon>Metazoa</taxon>
        <taxon>Ecdysozoa</taxon>
        <taxon>Arthropoda</taxon>
        <taxon>Chelicerata</taxon>
        <taxon>Merostomata</taxon>
        <taxon>Xiphosura</taxon>
        <taxon>Limulidae</taxon>
        <taxon>Limulus</taxon>
    </lineage>
</organism>
<feature type="transmembrane region" description="Helical" evidence="9">
    <location>
        <begin position="364"/>
        <end position="387"/>
    </location>
</feature>
<dbReference type="Proteomes" id="UP000694941">
    <property type="component" value="Unplaced"/>
</dbReference>
<keyword evidence="11" id="KW-1185">Reference proteome</keyword>
<comment type="similarity">
    <text evidence="2">Belongs to the G-protein coupled receptor 1 family.</text>
</comment>
<evidence type="ECO:0000256" key="8">
    <source>
        <dbReference type="ARBA" id="ARBA00023224"/>
    </source>
</evidence>
<evidence type="ECO:0000313" key="12">
    <source>
        <dbReference type="RefSeq" id="XP_022256211.1"/>
    </source>
</evidence>
<feature type="transmembrane region" description="Helical" evidence="9">
    <location>
        <begin position="327"/>
        <end position="344"/>
    </location>
</feature>
<dbReference type="GeneID" id="106471893"/>
<dbReference type="PANTHER" id="PTHR24235">
    <property type="entry name" value="NEUROPEPTIDE Y RECEPTOR"/>
    <property type="match status" value="1"/>
</dbReference>
<comment type="subcellular location">
    <subcellularLocation>
        <location evidence="1">Membrane</location>
        <topology evidence="1">Multi-pass membrane protein</topology>
    </subcellularLocation>
</comment>
<keyword evidence="7" id="KW-0675">Receptor</keyword>
<dbReference type="RefSeq" id="XP_022256211.1">
    <property type="nucleotide sequence ID" value="XM_022400503.1"/>
</dbReference>
<dbReference type="Gene3D" id="1.20.1070.10">
    <property type="entry name" value="Rhodopsin 7-helix transmembrane proteins"/>
    <property type="match status" value="1"/>
</dbReference>
<keyword evidence="3 9" id="KW-0812">Transmembrane</keyword>
<dbReference type="InterPro" id="IPR000276">
    <property type="entry name" value="GPCR_Rhodpsn"/>
</dbReference>
<sequence>MEEEDDITLRKPPSTHILGVMLHFLMSFPNDTESLKAPQLRDSVRNIFPFFATLFILVGVAGILLNLRMIYFVFHWRKHCGNLDKFLVSNAINDLVKCVVVLPLSVATLFYHNWAMGSVVCHLLPIIQDVPFYSTLLTLLALSFDRYRSFLFPGRHRMLVSFYMLLIWVSSCVVALPYTVFTRYVHIADYFGPEFQGVGLCALNLENNIQEFIRVLFIILYVLPAVLLAYFHLKTSAEITNRLTALRFRNRNTTVVLPRVEETSFSNTNTRNETSAATVHGYRNPLLSSLEPPESFRLREFSDRISSSCDNQDDDIDWERENINEKIFFTIVLIYIVCLLPLQFTRLFKHFIVETLDNTIHFDRAFTCVVWIAFLPVVSTPLLYHFLQPCCGPARNLCRYLVLKRQGSTFSNQDSDIISSNAYHPPLSPSQSLRQQFL</sequence>
<feature type="transmembrane region" description="Helical" evidence="9">
    <location>
        <begin position="126"/>
        <end position="147"/>
    </location>
</feature>
<name>A0ABM1TK05_LIMPO</name>
<dbReference type="PROSITE" id="PS50262">
    <property type="entry name" value="G_PROTEIN_RECEP_F1_2"/>
    <property type="match status" value="1"/>
</dbReference>
<protein>
    <submittedName>
        <fullName evidence="12">Rhodopsin-like</fullName>
    </submittedName>
</protein>
<feature type="transmembrane region" description="Helical" evidence="9">
    <location>
        <begin position="159"/>
        <end position="181"/>
    </location>
</feature>
<evidence type="ECO:0000313" key="11">
    <source>
        <dbReference type="Proteomes" id="UP000694941"/>
    </source>
</evidence>
<evidence type="ECO:0000256" key="9">
    <source>
        <dbReference type="SAM" id="Phobius"/>
    </source>
</evidence>
<evidence type="ECO:0000256" key="1">
    <source>
        <dbReference type="ARBA" id="ARBA00004141"/>
    </source>
</evidence>
<reference evidence="12" key="1">
    <citation type="submission" date="2025-08" db="UniProtKB">
        <authorList>
            <consortium name="RefSeq"/>
        </authorList>
    </citation>
    <scope>IDENTIFICATION</scope>
    <source>
        <tissue evidence="12">Muscle</tissue>
    </source>
</reference>
<evidence type="ECO:0000256" key="7">
    <source>
        <dbReference type="ARBA" id="ARBA00023170"/>
    </source>
</evidence>
<dbReference type="PANTHER" id="PTHR24235:SF12">
    <property type="entry name" value="G-PROTEIN COUPLED RECEPTORS FAMILY 1 PROFILE DOMAIN-CONTAINING PROTEIN"/>
    <property type="match status" value="1"/>
</dbReference>
<dbReference type="SUPFAM" id="SSF81321">
    <property type="entry name" value="Family A G protein-coupled receptor-like"/>
    <property type="match status" value="1"/>
</dbReference>
<feature type="transmembrane region" description="Helical" evidence="9">
    <location>
        <begin position="212"/>
        <end position="233"/>
    </location>
</feature>
<dbReference type="Pfam" id="PF00001">
    <property type="entry name" value="7tm_1"/>
    <property type="match status" value="1"/>
</dbReference>
<feature type="transmembrane region" description="Helical" evidence="9">
    <location>
        <begin position="47"/>
        <end position="74"/>
    </location>
</feature>
<evidence type="ECO:0000256" key="2">
    <source>
        <dbReference type="ARBA" id="ARBA00010663"/>
    </source>
</evidence>
<evidence type="ECO:0000259" key="10">
    <source>
        <dbReference type="PROSITE" id="PS50262"/>
    </source>
</evidence>
<proteinExistence type="inferred from homology"/>